<dbReference type="AlphaFoldDB" id="A0A7X2P596"/>
<proteinExistence type="inferred from homology"/>
<protein>
    <submittedName>
        <fullName evidence="4">NUDIX hydrolase</fullName>
    </submittedName>
</protein>
<organism evidence="4 5">
    <name type="scientific">Oliverpabstia intestinalis</name>
    <dbReference type="NCBI Taxonomy" id="2606633"/>
    <lineage>
        <taxon>Bacteria</taxon>
        <taxon>Bacillati</taxon>
        <taxon>Bacillota</taxon>
        <taxon>Clostridia</taxon>
        <taxon>Lachnospirales</taxon>
        <taxon>Lachnospiraceae</taxon>
        <taxon>Oliverpabstia</taxon>
    </lineage>
</organism>
<comment type="similarity">
    <text evidence="2">Belongs to the Nudix hydrolase family.</text>
</comment>
<dbReference type="SUPFAM" id="SSF55811">
    <property type="entry name" value="Nudix"/>
    <property type="match status" value="1"/>
</dbReference>
<dbReference type="InterPro" id="IPR000086">
    <property type="entry name" value="NUDIX_hydrolase_dom"/>
</dbReference>
<sequence>MGKINKVNKQTTNPYLNLYDLDVVNKVGREGHYYVASRAKTEDDLKLSHAENNDPDGVAIYSLYGEKKDRVVLIRQFRYPLGGYVYELPAGLVDPGENYHTAAIRELKEETGLKLEPIVVDDIYQKPYYTSVGMTDECCGTVYGYASGEISKKYMEDSEEIEVVLADRKEVARILKEERVALLCAYMMMHFLHDEEPFAFLHAKEK</sequence>
<evidence type="ECO:0000256" key="1">
    <source>
        <dbReference type="ARBA" id="ARBA00022801"/>
    </source>
</evidence>
<dbReference type="RefSeq" id="WP_154433103.1">
    <property type="nucleotide sequence ID" value="NZ_JBQHQP010000020.1"/>
</dbReference>
<accession>A0A7X2P596</accession>
<name>A0A7X2P596_9FIRM</name>
<dbReference type="GO" id="GO:0006753">
    <property type="term" value="P:nucleoside phosphate metabolic process"/>
    <property type="evidence" value="ECO:0007669"/>
    <property type="project" value="TreeGrafter"/>
</dbReference>
<reference evidence="4 5" key="1">
    <citation type="submission" date="2019-08" db="EMBL/GenBank/DDBJ databases">
        <title>In-depth cultivation of the pig gut microbiome towards novel bacterial diversity and tailored functional studies.</title>
        <authorList>
            <person name="Wylensek D."/>
            <person name="Hitch T.C.A."/>
            <person name="Clavel T."/>
        </authorList>
    </citation>
    <scope>NUCLEOTIDE SEQUENCE [LARGE SCALE GENOMIC DNA]</scope>
    <source>
        <strain evidence="4 5">BSM-380-WT-5A</strain>
    </source>
</reference>
<dbReference type="Gene3D" id="3.90.79.10">
    <property type="entry name" value="Nucleoside Triphosphate Pyrophosphohydrolase"/>
    <property type="match status" value="1"/>
</dbReference>
<dbReference type="EMBL" id="VUMS01000040">
    <property type="protein sequence ID" value="MST67758.1"/>
    <property type="molecule type" value="Genomic_DNA"/>
</dbReference>
<keyword evidence="5" id="KW-1185">Reference proteome</keyword>
<dbReference type="PRINTS" id="PR00502">
    <property type="entry name" value="NUDIXFAMILY"/>
</dbReference>
<evidence type="ECO:0000313" key="5">
    <source>
        <dbReference type="Proteomes" id="UP000440513"/>
    </source>
</evidence>
<keyword evidence="1 2" id="KW-0378">Hydrolase</keyword>
<dbReference type="CDD" id="cd03424">
    <property type="entry name" value="NUDIX_ADPRase_Nudt5_UGPPase_Nudt14"/>
    <property type="match status" value="1"/>
</dbReference>
<dbReference type="PROSITE" id="PS51462">
    <property type="entry name" value="NUDIX"/>
    <property type="match status" value="1"/>
</dbReference>
<dbReference type="InterPro" id="IPR020476">
    <property type="entry name" value="Nudix_hydrolase"/>
</dbReference>
<evidence type="ECO:0000313" key="4">
    <source>
        <dbReference type="EMBL" id="MST67758.1"/>
    </source>
</evidence>
<gene>
    <name evidence="4" type="ORF">FYJ57_13825</name>
</gene>
<dbReference type="PANTHER" id="PTHR11839">
    <property type="entry name" value="UDP/ADP-SUGAR PYROPHOSPHATASE"/>
    <property type="match status" value="1"/>
</dbReference>
<dbReference type="InterPro" id="IPR015797">
    <property type="entry name" value="NUDIX_hydrolase-like_dom_sf"/>
</dbReference>
<evidence type="ECO:0000256" key="2">
    <source>
        <dbReference type="RuleBase" id="RU003476"/>
    </source>
</evidence>
<dbReference type="PANTHER" id="PTHR11839:SF1">
    <property type="entry name" value="ADP-SUGAR PYROPHOSPHATASE"/>
    <property type="match status" value="1"/>
</dbReference>
<dbReference type="Proteomes" id="UP000440513">
    <property type="component" value="Unassembled WGS sequence"/>
</dbReference>
<dbReference type="InterPro" id="IPR020084">
    <property type="entry name" value="NUDIX_hydrolase_CS"/>
</dbReference>
<dbReference type="GO" id="GO:0016462">
    <property type="term" value="F:pyrophosphatase activity"/>
    <property type="evidence" value="ECO:0007669"/>
    <property type="project" value="UniProtKB-ARBA"/>
</dbReference>
<dbReference type="GO" id="GO:0019693">
    <property type="term" value="P:ribose phosphate metabolic process"/>
    <property type="evidence" value="ECO:0007669"/>
    <property type="project" value="TreeGrafter"/>
</dbReference>
<comment type="caution">
    <text evidence="4">The sequence shown here is derived from an EMBL/GenBank/DDBJ whole genome shotgun (WGS) entry which is preliminary data.</text>
</comment>
<evidence type="ECO:0000259" key="3">
    <source>
        <dbReference type="PROSITE" id="PS51462"/>
    </source>
</evidence>
<dbReference type="PROSITE" id="PS00893">
    <property type="entry name" value="NUDIX_BOX"/>
    <property type="match status" value="1"/>
</dbReference>
<feature type="domain" description="Nudix hydrolase" evidence="3">
    <location>
        <begin position="51"/>
        <end position="188"/>
    </location>
</feature>
<dbReference type="Pfam" id="PF00293">
    <property type="entry name" value="NUDIX"/>
    <property type="match status" value="1"/>
</dbReference>